<evidence type="ECO:0000259" key="6">
    <source>
        <dbReference type="SMART" id="SM01011"/>
    </source>
</evidence>
<evidence type="ECO:0000256" key="5">
    <source>
        <dbReference type="ARBA" id="ARBA00023211"/>
    </source>
</evidence>
<evidence type="ECO:0000256" key="3">
    <source>
        <dbReference type="ARBA" id="ARBA00022723"/>
    </source>
</evidence>
<keyword evidence="8" id="KW-1185">Reference proteome</keyword>
<comment type="cofactor">
    <cofactor evidence="1">
        <name>Mn(2+)</name>
        <dbReference type="ChEBI" id="CHEBI:29035"/>
    </cofactor>
</comment>
<dbReference type="SMART" id="SM01011">
    <property type="entry name" value="AMP_N"/>
    <property type="match status" value="1"/>
</dbReference>
<gene>
    <name evidence="7" type="primary">RvY_09589</name>
    <name evidence="7" type="synonym">RvY_09589.1</name>
    <name evidence="7" type="ORF">RvY_09589-1</name>
</gene>
<comment type="similarity">
    <text evidence="2">Belongs to the peptidase M24B family.</text>
</comment>
<dbReference type="InterPro" id="IPR000994">
    <property type="entry name" value="Pept_M24"/>
</dbReference>
<reference evidence="7 8" key="1">
    <citation type="journal article" date="2016" name="Nat. Commun.">
        <title>Extremotolerant tardigrade genome and improved radiotolerance of human cultured cells by tardigrade-unique protein.</title>
        <authorList>
            <person name="Hashimoto T."/>
            <person name="Horikawa D.D."/>
            <person name="Saito Y."/>
            <person name="Kuwahara H."/>
            <person name="Kozuka-Hata H."/>
            <person name="Shin-I T."/>
            <person name="Minakuchi Y."/>
            <person name="Ohishi K."/>
            <person name="Motoyama A."/>
            <person name="Aizu T."/>
            <person name="Enomoto A."/>
            <person name="Kondo K."/>
            <person name="Tanaka S."/>
            <person name="Hara Y."/>
            <person name="Koshikawa S."/>
            <person name="Sagara H."/>
            <person name="Miura T."/>
            <person name="Yokobori S."/>
            <person name="Miyagawa K."/>
            <person name="Suzuki Y."/>
            <person name="Kubo T."/>
            <person name="Oyama M."/>
            <person name="Kohara Y."/>
            <person name="Fujiyama A."/>
            <person name="Arakawa K."/>
            <person name="Katayama T."/>
            <person name="Toyoda A."/>
            <person name="Kunieda T."/>
        </authorList>
    </citation>
    <scope>NUCLEOTIDE SEQUENCE [LARGE SCALE GENOMIC DNA]</scope>
    <source>
        <strain evidence="7 8">YOKOZUNA-1</strain>
    </source>
</reference>
<sequence>MVVMLNACCQKGVVRSARICEIGSTRCRATSAGTGKTLGIFKRHLGFGLARKDSQKTQPKKIGADEFKLRRDKVVDLAWSEPDAKFEQLLLCVPSSRTYYMARDIPYVFRQNANFRYLSGIMEPDSLLLLHSDSKEHYRSVLFLPDADQEHKKWHGPSLAQDEVEFSSGITEVHPVSYLEEFLQDLLSQSKGLQLGVFCDPSRSWLTNAYSHDSSPATFSVLEDCVMQRPKNWTTVTSLNQHIQEARVIKSQTEADVMRYASSIAAMAFKKAMTDTEAGMNERQLWAMIDYECVFNGAERLAFPPVVASGPRAATIHYIKNSEVIMNGQMVLVDAGCEVEGYCSDMSRTWPVDTSFSNPQRILYEIVQHVQARILRNIENLGSDYGSYPSLNDLYGKMLDLLTEELYREGLFGQFVDKKKAKDMVTRTYCGHHLSHYVGMDVHDCHLISRGRKLEQGMAFTVEPGLYISSEDTLFPEEFRGTGIRIEDIVWLSSDGPENFTQHLCPSEVSDIVCLRRHRNFLNPIV</sequence>
<dbReference type="SUPFAM" id="SSF55920">
    <property type="entry name" value="Creatinase/aminopeptidase"/>
    <property type="match status" value="1"/>
</dbReference>
<dbReference type="GO" id="GO:0070006">
    <property type="term" value="F:metalloaminopeptidase activity"/>
    <property type="evidence" value="ECO:0007669"/>
    <property type="project" value="InterPro"/>
</dbReference>
<dbReference type="Gene3D" id="3.40.350.10">
    <property type="entry name" value="Creatinase/prolidase N-terminal domain"/>
    <property type="match status" value="1"/>
</dbReference>
<organism evidence="7 8">
    <name type="scientific">Ramazzottius varieornatus</name>
    <name type="common">Water bear</name>
    <name type="synonym">Tardigrade</name>
    <dbReference type="NCBI Taxonomy" id="947166"/>
    <lineage>
        <taxon>Eukaryota</taxon>
        <taxon>Metazoa</taxon>
        <taxon>Ecdysozoa</taxon>
        <taxon>Tardigrada</taxon>
        <taxon>Eutardigrada</taxon>
        <taxon>Parachela</taxon>
        <taxon>Hypsibioidea</taxon>
        <taxon>Ramazzottiidae</taxon>
        <taxon>Ramazzottius</taxon>
    </lineage>
</organism>
<dbReference type="PANTHER" id="PTHR43226:SF4">
    <property type="entry name" value="XAA-PRO AMINOPEPTIDASE 3"/>
    <property type="match status" value="1"/>
</dbReference>
<evidence type="ECO:0000256" key="2">
    <source>
        <dbReference type="ARBA" id="ARBA00008766"/>
    </source>
</evidence>
<dbReference type="GO" id="GO:0006508">
    <property type="term" value="P:proteolysis"/>
    <property type="evidence" value="ECO:0007669"/>
    <property type="project" value="TreeGrafter"/>
</dbReference>
<dbReference type="Proteomes" id="UP000186922">
    <property type="component" value="Unassembled WGS sequence"/>
</dbReference>
<dbReference type="STRING" id="947166.A0A1D1VC18"/>
<name>A0A1D1VC18_RAMVA</name>
<dbReference type="EMBL" id="BDGG01000004">
    <property type="protein sequence ID" value="GAU98440.1"/>
    <property type="molecule type" value="Genomic_DNA"/>
</dbReference>
<dbReference type="InterPro" id="IPR007865">
    <property type="entry name" value="Aminopep_P_N"/>
</dbReference>
<dbReference type="InterPro" id="IPR029149">
    <property type="entry name" value="Creatin/AminoP/Spt16_N"/>
</dbReference>
<dbReference type="Pfam" id="PF05195">
    <property type="entry name" value="AMP_N"/>
    <property type="match status" value="1"/>
</dbReference>
<evidence type="ECO:0000256" key="1">
    <source>
        <dbReference type="ARBA" id="ARBA00001936"/>
    </source>
</evidence>
<dbReference type="Gene3D" id="3.90.230.10">
    <property type="entry name" value="Creatinase/methionine aminopeptidase superfamily"/>
    <property type="match status" value="1"/>
</dbReference>
<dbReference type="Pfam" id="PF00557">
    <property type="entry name" value="Peptidase_M24"/>
    <property type="match status" value="1"/>
</dbReference>
<dbReference type="AlphaFoldDB" id="A0A1D1VC18"/>
<evidence type="ECO:0000313" key="7">
    <source>
        <dbReference type="EMBL" id="GAU98440.1"/>
    </source>
</evidence>
<dbReference type="GO" id="GO:0030145">
    <property type="term" value="F:manganese ion binding"/>
    <property type="evidence" value="ECO:0007669"/>
    <property type="project" value="InterPro"/>
</dbReference>
<dbReference type="GO" id="GO:0005739">
    <property type="term" value="C:mitochondrion"/>
    <property type="evidence" value="ECO:0007669"/>
    <property type="project" value="TreeGrafter"/>
</dbReference>
<comment type="caution">
    <text evidence="7">The sequence shown here is derived from an EMBL/GenBank/DDBJ whole genome shotgun (WGS) entry which is preliminary data.</text>
</comment>
<keyword evidence="3" id="KW-0479">Metal-binding</keyword>
<keyword evidence="4" id="KW-0378">Hydrolase</keyword>
<dbReference type="SUPFAM" id="SSF53092">
    <property type="entry name" value="Creatinase/prolidase N-terminal domain"/>
    <property type="match status" value="1"/>
</dbReference>
<proteinExistence type="inferred from homology"/>
<accession>A0A1D1VC18</accession>
<dbReference type="PANTHER" id="PTHR43226">
    <property type="entry name" value="XAA-PRO AMINOPEPTIDASE 3"/>
    <property type="match status" value="1"/>
</dbReference>
<protein>
    <recommendedName>
        <fullName evidence="6">Aminopeptidase P N-terminal domain-containing protein</fullName>
    </recommendedName>
</protein>
<evidence type="ECO:0000313" key="8">
    <source>
        <dbReference type="Proteomes" id="UP000186922"/>
    </source>
</evidence>
<dbReference type="InterPro" id="IPR052433">
    <property type="entry name" value="X-Pro_dipept-like"/>
</dbReference>
<dbReference type="InterPro" id="IPR036005">
    <property type="entry name" value="Creatinase/aminopeptidase-like"/>
</dbReference>
<evidence type="ECO:0000256" key="4">
    <source>
        <dbReference type="ARBA" id="ARBA00022801"/>
    </source>
</evidence>
<keyword evidence="5" id="KW-0464">Manganese</keyword>
<feature type="domain" description="Aminopeptidase P N-terminal" evidence="6">
    <location>
        <begin position="62"/>
        <end position="204"/>
    </location>
</feature>
<dbReference type="OrthoDB" id="4215474at2759"/>